<keyword evidence="3 5" id="KW-1133">Transmembrane helix</keyword>
<dbReference type="Pfam" id="PF04893">
    <property type="entry name" value="Yip1"/>
    <property type="match status" value="1"/>
</dbReference>
<dbReference type="InterPro" id="IPR006977">
    <property type="entry name" value="Yip1_dom"/>
</dbReference>
<evidence type="ECO:0000256" key="2">
    <source>
        <dbReference type="ARBA" id="ARBA00022692"/>
    </source>
</evidence>
<proteinExistence type="predicted"/>
<evidence type="ECO:0000313" key="7">
    <source>
        <dbReference type="EMBL" id="PTN03488.1"/>
    </source>
</evidence>
<evidence type="ECO:0000256" key="4">
    <source>
        <dbReference type="ARBA" id="ARBA00023136"/>
    </source>
</evidence>
<dbReference type="EMBL" id="QAAA01000002">
    <property type="protein sequence ID" value="PTN03488.1"/>
    <property type="molecule type" value="Genomic_DNA"/>
</dbReference>
<evidence type="ECO:0000256" key="1">
    <source>
        <dbReference type="ARBA" id="ARBA00004141"/>
    </source>
</evidence>
<gene>
    <name evidence="7" type="ORF">C8N32_1029</name>
</gene>
<protein>
    <submittedName>
        <fullName evidence="7">Yip1-like protein</fullName>
    </submittedName>
</protein>
<sequence length="197" mass="20996">MLKPLLGLARDTVSNPREGAGRVLAMPLREGQLWQALALIVVLSVLLTQAGDMLVPAPVDPLLPVFMQNPLLTATIQGALLVVMVFAIYWIGRGFGGRGGFGGALRLTVLLQFIMVCLQVVQTVALIVLPPVAGLIGILGIGLFFWLLSHFVTVLHGFRSPLKVFFMILLSMAGIVFGLSLVLSLLGMTFSGGMSDV</sequence>
<dbReference type="AlphaFoldDB" id="A0A2T5BV88"/>
<evidence type="ECO:0000259" key="6">
    <source>
        <dbReference type="Pfam" id="PF04893"/>
    </source>
</evidence>
<reference evidence="7 8" key="1">
    <citation type="submission" date="2018-04" db="EMBL/GenBank/DDBJ databases">
        <title>Genomic Encyclopedia of Archaeal and Bacterial Type Strains, Phase II (KMG-II): from individual species to whole genera.</title>
        <authorList>
            <person name="Goeker M."/>
        </authorList>
    </citation>
    <scope>NUCLEOTIDE SEQUENCE [LARGE SCALE GENOMIC DNA]</scope>
    <source>
        <strain evidence="7 8">DSM 18064</strain>
    </source>
</reference>
<comment type="caution">
    <text evidence="7">The sequence shown here is derived from an EMBL/GenBank/DDBJ whole genome shotgun (WGS) entry which is preliminary data.</text>
</comment>
<feature type="domain" description="Yip1" evidence="6">
    <location>
        <begin position="12"/>
        <end position="179"/>
    </location>
</feature>
<dbReference type="GO" id="GO:0016020">
    <property type="term" value="C:membrane"/>
    <property type="evidence" value="ECO:0007669"/>
    <property type="project" value="UniProtKB-SubCell"/>
</dbReference>
<evidence type="ECO:0000256" key="3">
    <source>
        <dbReference type="ARBA" id="ARBA00022989"/>
    </source>
</evidence>
<feature type="transmembrane region" description="Helical" evidence="5">
    <location>
        <begin position="165"/>
        <end position="190"/>
    </location>
</feature>
<feature type="transmembrane region" description="Helical" evidence="5">
    <location>
        <begin position="33"/>
        <end position="51"/>
    </location>
</feature>
<evidence type="ECO:0000256" key="5">
    <source>
        <dbReference type="SAM" id="Phobius"/>
    </source>
</evidence>
<accession>A0A2T5BV88</accession>
<keyword evidence="8" id="KW-1185">Reference proteome</keyword>
<keyword evidence="4 5" id="KW-0472">Membrane</keyword>
<organism evidence="7 8">
    <name type="scientific">Rhodovulum imhoffii</name>
    <dbReference type="NCBI Taxonomy" id="365340"/>
    <lineage>
        <taxon>Bacteria</taxon>
        <taxon>Pseudomonadati</taxon>
        <taxon>Pseudomonadota</taxon>
        <taxon>Alphaproteobacteria</taxon>
        <taxon>Rhodobacterales</taxon>
        <taxon>Paracoccaceae</taxon>
        <taxon>Rhodovulum</taxon>
    </lineage>
</organism>
<dbReference type="RefSeq" id="WP_107890782.1">
    <property type="nucleotide sequence ID" value="NZ_NHSI01000055.1"/>
</dbReference>
<dbReference type="Proteomes" id="UP000243859">
    <property type="component" value="Unassembled WGS sequence"/>
</dbReference>
<name>A0A2T5BV88_9RHOB</name>
<comment type="subcellular location">
    <subcellularLocation>
        <location evidence="1">Membrane</location>
        <topology evidence="1">Multi-pass membrane protein</topology>
    </subcellularLocation>
</comment>
<keyword evidence="2 5" id="KW-0812">Transmembrane</keyword>
<feature type="transmembrane region" description="Helical" evidence="5">
    <location>
        <begin position="135"/>
        <end position="158"/>
    </location>
</feature>
<feature type="transmembrane region" description="Helical" evidence="5">
    <location>
        <begin position="104"/>
        <end position="129"/>
    </location>
</feature>
<dbReference type="OrthoDB" id="7688451at2"/>
<evidence type="ECO:0000313" key="8">
    <source>
        <dbReference type="Proteomes" id="UP000243859"/>
    </source>
</evidence>
<feature type="transmembrane region" description="Helical" evidence="5">
    <location>
        <begin position="71"/>
        <end position="92"/>
    </location>
</feature>